<evidence type="ECO:0000259" key="3">
    <source>
        <dbReference type="Pfam" id="PF00144"/>
    </source>
</evidence>
<evidence type="ECO:0000259" key="4">
    <source>
        <dbReference type="Pfam" id="PF26335"/>
    </source>
</evidence>
<dbReference type="Pfam" id="PF26335">
    <property type="entry name" value="ARB_00930_C"/>
    <property type="match status" value="1"/>
</dbReference>
<feature type="domain" description="Beta-lactamase-like ARB-00930-like C-terminal" evidence="4">
    <location>
        <begin position="428"/>
        <end position="580"/>
    </location>
</feature>
<name>A0A9W9FD02_9EURO</name>
<feature type="signal peptide" evidence="2">
    <location>
        <begin position="1"/>
        <end position="38"/>
    </location>
</feature>
<organism evidence="5 6">
    <name type="scientific">Penicillium argentinense</name>
    <dbReference type="NCBI Taxonomy" id="1131581"/>
    <lineage>
        <taxon>Eukaryota</taxon>
        <taxon>Fungi</taxon>
        <taxon>Dikarya</taxon>
        <taxon>Ascomycota</taxon>
        <taxon>Pezizomycotina</taxon>
        <taxon>Eurotiomycetes</taxon>
        <taxon>Eurotiomycetidae</taxon>
        <taxon>Eurotiales</taxon>
        <taxon>Aspergillaceae</taxon>
        <taxon>Penicillium</taxon>
    </lineage>
</organism>
<dbReference type="InterPro" id="IPR051478">
    <property type="entry name" value="Beta-lactamase-like_AB/R"/>
</dbReference>
<dbReference type="InterPro" id="IPR058664">
    <property type="entry name" value="ARB_00930-like_C"/>
</dbReference>
<dbReference type="SUPFAM" id="SSF56601">
    <property type="entry name" value="beta-lactamase/transpeptidase-like"/>
    <property type="match status" value="1"/>
</dbReference>
<dbReference type="InterPro" id="IPR001466">
    <property type="entry name" value="Beta-lactam-related"/>
</dbReference>
<dbReference type="Pfam" id="PF00144">
    <property type="entry name" value="Beta-lactamase"/>
    <property type="match status" value="1"/>
</dbReference>
<keyword evidence="6" id="KW-1185">Reference proteome</keyword>
<dbReference type="OrthoDB" id="6220758at2759"/>
<evidence type="ECO:0000313" key="5">
    <source>
        <dbReference type="EMBL" id="KAJ5097970.1"/>
    </source>
</evidence>
<dbReference type="PANTHER" id="PTHR22935">
    <property type="entry name" value="PENICILLIN-BINDING PROTEIN"/>
    <property type="match status" value="1"/>
</dbReference>
<proteinExistence type="inferred from homology"/>
<keyword evidence="2" id="KW-0732">Signal</keyword>
<dbReference type="GeneID" id="81356444"/>
<evidence type="ECO:0000313" key="6">
    <source>
        <dbReference type="Proteomes" id="UP001149074"/>
    </source>
</evidence>
<reference evidence="5" key="1">
    <citation type="submission" date="2022-11" db="EMBL/GenBank/DDBJ databases">
        <authorList>
            <person name="Petersen C."/>
        </authorList>
    </citation>
    <scope>NUCLEOTIDE SEQUENCE</scope>
    <source>
        <strain evidence="5">IBT 30761</strain>
    </source>
</reference>
<dbReference type="AlphaFoldDB" id="A0A9W9FD02"/>
<dbReference type="EMBL" id="JAPQKI010000005">
    <property type="protein sequence ID" value="KAJ5097970.1"/>
    <property type="molecule type" value="Genomic_DNA"/>
</dbReference>
<feature type="domain" description="Beta-lactamase-related" evidence="3">
    <location>
        <begin position="103"/>
        <end position="402"/>
    </location>
</feature>
<protein>
    <submittedName>
        <fullName evidence="5">Beta-lactamase/transpeptidase-like protein</fullName>
    </submittedName>
</protein>
<accession>A0A9W9FD02</accession>
<dbReference type="Proteomes" id="UP001149074">
    <property type="component" value="Unassembled WGS sequence"/>
</dbReference>
<comment type="similarity">
    <text evidence="1">Belongs to the beta-lactamase family.</text>
</comment>
<gene>
    <name evidence="5" type="ORF">N7532_004971</name>
</gene>
<feature type="chain" id="PRO_5040913577" evidence="2">
    <location>
        <begin position="39"/>
        <end position="581"/>
    </location>
</feature>
<dbReference type="Gene3D" id="3.40.710.10">
    <property type="entry name" value="DD-peptidase/beta-lactamase superfamily"/>
    <property type="match status" value="1"/>
</dbReference>
<evidence type="ECO:0000256" key="1">
    <source>
        <dbReference type="ARBA" id="ARBA00038473"/>
    </source>
</evidence>
<dbReference type="PANTHER" id="PTHR22935:SF95">
    <property type="entry name" value="BETA-LACTAMASE-LIKE 1-RELATED"/>
    <property type="match status" value="1"/>
</dbReference>
<sequence length="581" mass="63827">MSRRFSLYHSTTVMMMLSIFKLLFPFCAFLAELSHVNAACEPEISYPAPIYGGDVLKKTFASISYNLDSSIHTGKFNGTSFSLEISSSNNTLYSKHHTEKSLGGSTVNGSSVYRIASNTKLFTSLGVLQQEALGKLNLDDEATKYISELSRGHSKISWKGITIRSLLAHLSGLPDNYGDEDLLLSMPDPSVVGLPPVTEFLANHLPKCGAYSNWTKRCTTTELNRNLRQVNSVFASQQESSYSNVGFELLGEILANVTGVSYEEYISSSILKPLCMNYTSFTAPDESVAAKAGPGSYWGLDEGAGNSAGGLYSTSSDMITFLRWVINNYKQISPTLNWFQPSAWNSGSHSLLGYPWEIFRSTEILPNTKRPVTFYTKGGGLTGYYTYSIIIPQYDLAVFVAAAGGLSSLHNIFTDVINPLVIGAEDRAQSQLEALYAGTYCSTQKGLNSTITFSHSDSKSLHIKSWISNSTDVLGALKPLVSAKAGTTGDMYFQLMPTFRNKTSSDGRVGEIWRFINVIDDYVYPTNATTIWNDYCVANVDPMSYGAVPLNEAVFWRASNDSTSTVEEVTLSAFRVTLRRE</sequence>
<dbReference type="InterPro" id="IPR012338">
    <property type="entry name" value="Beta-lactam/transpept-like"/>
</dbReference>
<reference evidence="5" key="2">
    <citation type="journal article" date="2023" name="IMA Fungus">
        <title>Comparative genomic study of the Penicillium genus elucidates a diverse pangenome and 15 lateral gene transfer events.</title>
        <authorList>
            <person name="Petersen C."/>
            <person name="Sorensen T."/>
            <person name="Nielsen M.R."/>
            <person name="Sondergaard T.E."/>
            <person name="Sorensen J.L."/>
            <person name="Fitzpatrick D.A."/>
            <person name="Frisvad J.C."/>
            <person name="Nielsen K.L."/>
        </authorList>
    </citation>
    <scope>NUCLEOTIDE SEQUENCE</scope>
    <source>
        <strain evidence="5">IBT 30761</strain>
    </source>
</reference>
<dbReference type="RefSeq" id="XP_056473624.1">
    <property type="nucleotide sequence ID" value="XM_056617465.1"/>
</dbReference>
<comment type="caution">
    <text evidence="5">The sequence shown here is derived from an EMBL/GenBank/DDBJ whole genome shotgun (WGS) entry which is preliminary data.</text>
</comment>
<evidence type="ECO:0000256" key="2">
    <source>
        <dbReference type="SAM" id="SignalP"/>
    </source>
</evidence>